<reference evidence="3" key="1">
    <citation type="journal article" date="2013" name="Nature">
        <title>Draft genome of the wheat A-genome progenitor Triticum urartu.</title>
        <authorList>
            <person name="Ling H.Q."/>
            <person name="Zhao S."/>
            <person name="Liu D."/>
            <person name="Wang J."/>
            <person name="Sun H."/>
            <person name="Zhang C."/>
            <person name="Fan H."/>
            <person name="Li D."/>
            <person name="Dong L."/>
            <person name="Tao Y."/>
            <person name="Gao C."/>
            <person name="Wu H."/>
            <person name="Li Y."/>
            <person name="Cui Y."/>
            <person name="Guo X."/>
            <person name="Zheng S."/>
            <person name="Wang B."/>
            <person name="Yu K."/>
            <person name="Liang Q."/>
            <person name="Yang W."/>
            <person name="Lou X."/>
            <person name="Chen J."/>
            <person name="Feng M."/>
            <person name="Jian J."/>
            <person name="Zhang X."/>
            <person name="Luo G."/>
            <person name="Jiang Y."/>
            <person name="Liu J."/>
            <person name="Wang Z."/>
            <person name="Sha Y."/>
            <person name="Zhang B."/>
            <person name="Wu H."/>
            <person name="Tang D."/>
            <person name="Shen Q."/>
            <person name="Xue P."/>
            <person name="Zou S."/>
            <person name="Wang X."/>
            <person name="Liu X."/>
            <person name="Wang F."/>
            <person name="Yang Y."/>
            <person name="An X."/>
            <person name="Dong Z."/>
            <person name="Zhang K."/>
            <person name="Zhang X."/>
            <person name="Luo M.C."/>
            <person name="Dvorak J."/>
            <person name="Tong Y."/>
            <person name="Wang J."/>
            <person name="Yang H."/>
            <person name="Li Z."/>
            <person name="Wang D."/>
            <person name="Zhang A."/>
            <person name="Wang J."/>
        </authorList>
    </citation>
    <scope>NUCLEOTIDE SEQUENCE</scope>
    <source>
        <strain evidence="3">cv. G1812</strain>
    </source>
</reference>
<reference evidence="2" key="3">
    <citation type="submission" date="2022-06" db="UniProtKB">
        <authorList>
            <consortium name="EnsemblPlants"/>
        </authorList>
    </citation>
    <scope>IDENTIFICATION</scope>
</reference>
<evidence type="ECO:0000313" key="3">
    <source>
        <dbReference type="Proteomes" id="UP000015106"/>
    </source>
</evidence>
<sequence>MLSSARLAGNVHRLISRSTSRRSRESLLLDGVDDGVDGAPGVGAEAAAADLAHVPAGPRRGGELGHGLGELREEGVLALRELPHDGRRGAVLDERHVGGEHALAVHQRLVVAVVEQVGGHHVQVLQPGRGRAAVRRQPPGEGVVHALSPVAEEGAARPPDGVGAGERHQVGKVAEALGAEGAREGGDAGGGRRREGVDGVL</sequence>
<proteinExistence type="predicted"/>
<gene>
    <name evidence="2" type="primary">LOC125540343</name>
</gene>
<organism evidence="2 3">
    <name type="scientific">Triticum urartu</name>
    <name type="common">Red wild einkorn</name>
    <name type="synonym">Crithodium urartu</name>
    <dbReference type="NCBI Taxonomy" id="4572"/>
    <lineage>
        <taxon>Eukaryota</taxon>
        <taxon>Viridiplantae</taxon>
        <taxon>Streptophyta</taxon>
        <taxon>Embryophyta</taxon>
        <taxon>Tracheophyta</taxon>
        <taxon>Spermatophyta</taxon>
        <taxon>Magnoliopsida</taxon>
        <taxon>Liliopsida</taxon>
        <taxon>Poales</taxon>
        <taxon>Poaceae</taxon>
        <taxon>BOP clade</taxon>
        <taxon>Pooideae</taxon>
        <taxon>Triticodae</taxon>
        <taxon>Triticeae</taxon>
        <taxon>Triticinae</taxon>
        <taxon>Triticum</taxon>
    </lineage>
</organism>
<accession>A0A8R7TP50</accession>
<evidence type="ECO:0000313" key="2">
    <source>
        <dbReference type="EnsemblPlants" id="TuG1812G0200006052.01.T01.cds361982"/>
    </source>
</evidence>
<name>A0A8R7TP50_TRIUA</name>
<feature type="compositionally biased region" description="Basic and acidic residues" evidence="1">
    <location>
        <begin position="181"/>
        <end position="201"/>
    </location>
</feature>
<evidence type="ECO:0000256" key="1">
    <source>
        <dbReference type="SAM" id="MobiDB-lite"/>
    </source>
</evidence>
<dbReference type="EnsemblPlants" id="TuG1812G0200006052.01.T01">
    <property type="protein sequence ID" value="TuG1812G0200006052.01.T01.cds361982"/>
    <property type="gene ID" value="TuG1812G0200006052.01"/>
</dbReference>
<keyword evidence="3" id="KW-1185">Reference proteome</keyword>
<reference evidence="2" key="2">
    <citation type="submission" date="2018-03" db="EMBL/GenBank/DDBJ databases">
        <title>The Triticum urartu genome reveals the dynamic nature of wheat genome evolution.</title>
        <authorList>
            <person name="Ling H."/>
            <person name="Ma B."/>
            <person name="Shi X."/>
            <person name="Liu H."/>
            <person name="Dong L."/>
            <person name="Sun H."/>
            <person name="Cao Y."/>
            <person name="Gao Q."/>
            <person name="Zheng S."/>
            <person name="Li Y."/>
            <person name="Yu Y."/>
            <person name="Du H."/>
            <person name="Qi M."/>
            <person name="Li Y."/>
            <person name="Yu H."/>
            <person name="Cui Y."/>
            <person name="Wang N."/>
            <person name="Chen C."/>
            <person name="Wu H."/>
            <person name="Zhao Y."/>
            <person name="Zhang J."/>
            <person name="Li Y."/>
            <person name="Zhou W."/>
            <person name="Zhang B."/>
            <person name="Hu W."/>
            <person name="Eijk M."/>
            <person name="Tang J."/>
            <person name="Witsenboer H."/>
            <person name="Zhao S."/>
            <person name="Li Z."/>
            <person name="Zhang A."/>
            <person name="Wang D."/>
            <person name="Liang C."/>
        </authorList>
    </citation>
    <scope>NUCLEOTIDE SEQUENCE [LARGE SCALE GENOMIC DNA]</scope>
    <source>
        <strain evidence="2">cv. G1812</strain>
    </source>
</reference>
<protein>
    <submittedName>
        <fullName evidence="2">Uncharacterized protein</fullName>
    </submittedName>
</protein>
<feature type="region of interest" description="Disordered" evidence="1">
    <location>
        <begin position="174"/>
        <end position="201"/>
    </location>
</feature>
<dbReference type="AlphaFoldDB" id="A0A8R7TP50"/>
<dbReference type="Proteomes" id="UP000015106">
    <property type="component" value="Chromosome 2"/>
</dbReference>
<dbReference type="Gramene" id="TuG1812G0200006052.01.T01">
    <property type="protein sequence ID" value="TuG1812G0200006052.01.T01.cds361982"/>
    <property type="gene ID" value="TuG1812G0200006052.01"/>
</dbReference>